<comment type="caution">
    <text evidence="3">The sequence shown here is derived from an EMBL/GenBank/DDBJ whole genome shotgun (WGS) entry which is preliminary data.</text>
</comment>
<feature type="coiled-coil region" evidence="1">
    <location>
        <begin position="185"/>
        <end position="352"/>
    </location>
</feature>
<feature type="compositionally biased region" description="Polar residues" evidence="2">
    <location>
        <begin position="406"/>
        <end position="427"/>
    </location>
</feature>
<keyword evidence="1" id="KW-0175">Coiled coil</keyword>
<organism evidence="3 4">
    <name type="scientific">Phytophthora nicotianae P10297</name>
    <dbReference type="NCBI Taxonomy" id="1317064"/>
    <lineage>
        <taxon>Eukaryota</taxon>
        <taxon>Sar</taxon>
        <taxon>Stramenopiles</taxon>
        <taxon>Oomycota</taxon>
        <taxon>Peronosporomycetes</taxon>
        <taxon>Peronosporales</taxon>
        <taxon>Peronosporaceae</taxon>
        <taxon>Phytophthora</taxon>
    </lineage>
</organism>
<sequence>MRYNSAFVDLTSSPFASPRSAARGGPATVFTVELSDPSLDLAGVWASLSALQQAIDQSEALRELRSDHEVQRHEFLATRRRAEDLDRQLADAANAASPYVLFCQRKYEVVHHQLESTRTELVECLNALQKRLDNSRELEACRLRYRNLQLRYNEAVSEFQYRISALEAQQAAASSFGVRESATSYRAAQAEVDRFTAAIERKTRRFRTLRENYGRRLKIADSMITTHSAELDRLQDRVSTLDRDLQRASQHVRTATSQRDQARIERNATRDLVSATRDTIARLEKRINQAEKSPKSRQDLELAHAALQQERDGLVLQRDELFCQLGERFMEVTDLRAKRDQAQERLSNIASLLPSTLGPFPAAALSQGPTSRSSIEVLSDVAAGQKAEESVSSPSFAGLPDHLPRSTRSPTQDGSGNASFPPATSESLSDELSHGRDQFGMPSGPQSDAELADLPPTTVPRSEWIPGYHAHRNFHGHDIVPRSAQDIRQTSIVEMDADLLFHHFAKPMQWLIPLRLRLETGETI</sequence>
<accession>W2XYU8</accession>
<protein>
    <submittedName>
        <fullName evidence="3">Uncharacterized protein</fullName>
    </submittedName>
</protein>
<gene>
    <name evidence="3" type="ORF">F442_22685</name>
</gene>
<reference evidence="3 4" key="1">
    <citation type="submission" date="2013-11" db="EMBL/GenBank/DDBJ databases">
        <title>The Genome Sequence of Phytophthora parasitica P10297.</title>
        <authorList>
            <consortium name="The Broad Institute Genomics Platform"/>
            <person name="Russ C."/>
            <person name="Tyler B."/>
            <person name="Panabieres F."/>
            <person name="Shan W."/>
            <person name="Tripathy S."/>
            <person name="Grunwald N."/>
            <person name="Machado M."/>
            <person name="Johnson C.S."/>
            <person name="Walker B."/>
            <person name="Young S.K."/>
            <person name="Zeng Q."/>
            <person name="Gargeya S."/>
            <person name="Fitzgerald M."/>
            <person name="Haas B."/>
            <person name="Abouelleil A."/>
            <person name="Allen A.W."/>
            <person name="Alvarado L."/>
            <person name="Arachchi H.M."/>
            <person name="Berlin A.M."/>
            <person name="Chapman S.B."/>
            <person name="Gainer-Dewar J."/>
            <person name="Goldberg J."/>
            <person name="Griggs A."/>
            <person name="Gujja S."/>
            <person name="Hansen M."/>
            <person name="Howarth C."/>
            <person name="Imamovic A."/>
            <person name="Ireland A."/>
            <person name="Larimer J."/>
            <person name="McCowan C."/>
            <person name="Murphy C."/>
            <person name="Pearson M."/>
            <person name="Poon T.W."/>
            <person name="Priest M."/>
            <person name="Roberts A."/>
            <person name="Saif S."/>
            <person name="Shea T."/>
            <person name="Sisk P."/>
            <person name="Sykes S."/>
            <person name="Wortman J."/>
            <person name="Nusbaum C."/>
            <person name="Birren B."/>
        </authorList>
    </citation>
    <scope>NUCLEOTIDE SEQUENCE [LARGE SCALE GENOMIC DNA]</scope>
    <source>
        <strain evidence="3 4">P10297</strain>
    </source>
</reference>
<evidence type="ECO:0000313" key="4">
    <source>
        <dbReference type="Proteomes" id="UP000018948"/>
    </source>
</evidence>
<proteinExistence type="predicted"/>
<name>W2XYU8_PHYNI</name>
<dbReference type="Gene3D" id="1.10.287.1490">
    <property type="match status" value="1"/>
</dbReference>
<dbReference type="AlphaFoldDB" id="W2XYU8"/>
<evidence type="ECO:0000313" key="3">
    <source>
        <dbReference type="EMBL" id="ETP28030.1"/>
    </source>
</evidence>
<evidence type="ECO:0000256" key="2">
    <source>
        <dbReference type="SAM" id="MobiDB-lite"/>
    </source>
</evidence>
<feature type="region of interest" description="Disordered" evidence="2">
    <location>
        <begin position="386"/>
        <end position="462"/>
    </location>
</feature>
<dbReference type="EMBL" id="ANIY01005209">
    <property type="protein sequence ID" value="ETP28030.1"/>
    <property type="molecule type" value="Genomic_DNA"/>
</dbReference>
<evidence type="ECO:0000256" key="1">
    <source>
        <dbReference type="SAM" id="Coils"/>
    </source>
</evidence>
<dbReference type="Proteomes" id="UP000018948">
    <property type="component" value="Unassembled WGS sequence"/>
</dbReference>